<name>A0AAJ8KSS6_9TREE</name>
<accession>A0AAJ8KSS6</accession>
<protein>
    <recommendedName>
        <fullName evidence="1">Protein CPL1-like domain-containing protein</fullName>
    </recommendedName>
</protein>
<dbReference type="AlphaFoldDB" id="A0AAJ8KSS6"/>
<evidence type="ECO:0000313" key="3">
    <source>
        <dbReference type="Proteomes" id="UP000078595"/>
    </source>
</evidence>
<dbReference type="InterPro" id="IPR038955">
    <property type="entry name" value="PriA/CPL1_fungi"/>
</dbReference>
<sequence>MYYNSGGTCVCTSVAPVQSKIIQGTDNMGTCPSNAYRASKLVTTFQFNGCSPGTNPASDKTYFVSSPGECFSSCATSGQAGFAPRSGQADNQLYCLCAPSNDVYPPQDNSRTCGYSSFFLYSHSAASSASGVARRQMREKLNTVRRQRQSARLNYCPREMVACMIPQSGAYECIDTASELESCGGCMHGEYGASRNQTKGIDCSSLRGAVLGGVTCQDSKCRALACEKGYYPVRGVCMPRARTK</sequence>
<dbReference type="PANTHER" id="PTHR35192">
    <property type="entry name" value="PROTEIN, PUTATIVE-RELATED"/>
    <property type="match status" value="1"/>
</dbReference>
<dbReference type="GeneID" id="28971998"/>
<dbReference type="PANTHER" id="PTHR35192:SF2">
    <property type="entry name" value="APPLE DOMAIN-CONTAINING PROTEIN"/>
    <property type="match status" value="1"/>
</dbReference>
<feature type="domain" description="Protein CPL1-like" evidence="1">
    <location>
        <begin position="171"/>
        <end position="232"/>
    </location>
</feature>
<organism evidence="2 3">
    <name type="scientific">Kwoniella dejecticola CBS 10117</name>
    <dbReference type="NCBI Taxonomy" id="1296121"/>
    <lineage>
        <taxon>Eukaryota</taxon>
        <taxon>Fungi</taxon>
        <taxon>Dikarya</taxon>
        <taxon>Basidiomycota</taxon>
        <taxon>Agaricomycotina</taxon>
        <taxon>Tremellomycetes</taxon>
        <taxon>Tremellales</taxon>
        <taxon>Cryptococcaceae</taxon>
        <taxon>Kwoniella</taxon>
    </lineage>
</organism>
<dbReference type="Pfam" id="PF21671">
    <property type="entry name" value="CPL1-like"/>
    <property type="match status" value="1"/>
</dbReference>
<keyword evidence="3" id="KW-1185">Reference proteome</keyword>
<reference evidence="2" key="1">
    <citation type="submission" date="2013-07" db="EMBL/GenBank/DDBJ databases">
        <authorList>
            <consortium name="The Broad Institute Genome Sequencing Platform"/>
            <person name="Cuomo C."/>
            <person name="Litvintseva A."/>
            <person name="Chen Y."/>
            <person name="Heitman J."/>
            <person name="Sun S."/>
            <person name="Springer D."/>
            <person name="Dromer F."/>
            <person name="Young S.K."/>
            <person name="Zeng Q."/>
            <person name="Gargeya S."/>
            <person name="Fitzgerald M."/>
            <person name="Abouelleil A."/>
            <person name="Alvarado L."/>
            <person name="Berlin A.M."/>
            <person name="Chapman S.B."/>
            <person name="Dewar J."/>
            <person name="Goldberg J."/>
            <person name="Griggs A."/>
            <person name="Gujja S."/>
            <person name="Hansen M."/>
            <person name="Howarth C."/>
            <person name="Imamovic A."/>
            <person name="Larimer J."/>
            <person name="McCowan C."/>
            <person name="Murphy C."/>
            <person name="Pearson M."/>
            <person name="Priest M."/>
            <person name="Roberts A."/>
            <person name="Saif S."/>
            <person name="Shea T."/>
            <person name="Sykes S."/>
            <person name="Wortman J."/>
            <person name="Nusbaum C."/>
            <person name="Birren B."/>
        </authorList>
    </citation>
    <scope>NUCLEOTIDE SEQUENCE</scope>
    <source>
        <strain evidence="2">CBS 10117</strain>
    </source>
</reference>
<dbReference type="KEGG" id="kdj:28971998"/>
<reference evidence="2" key="2">
    <citation type="submission" date="2024-02" db="EMBL/GenBank/DDBJ databases">
        <title>Comparative genomics of Cryptococcus and Kwoniella reveals pathogenesis evolution and contrasting modes of karyotype evolution via chromosome fusion or intercentromeric recombination.</title>
        <authorList>
            <person name="Coelho M.A."/>
            <person name="David-Palma M."/>
            <person name="Shea T."/>
            <person name="Bowers K."/>
            <person name="McGinley-Smith S."/>
            <person name="Mohammad A.W."/>
            <person name="Gnirke A."/>
            <person name="Yurkov A.M."/>
            <person name="Nowrousian M."/>
            <person name="Sun S."/>
            <person name="Cuomo C.A."/>
            <person name="Heitman J."/>
        </authorList>
    </citation>
    <scope>NUCLEOTIDE SEQUENCE</scope>
    <source>
        <strain evidence="2">CBS 10117</strain>
    </source>
</reference>
<evidence type="ECO:0000259" key="1">
    <source>
        <dbReference type="Pfam" id="PF21671"/>
    </source>
</evidence>
<dbReference type="InterPro" id="IPR048661">
    <property type="entry name" value="CPL1-like"/>
</dbReference>
<dbReference type="RefSeq" id="XP_065825445.1">
    <property type="nucleotide sequence ID" value="XM_065969373.1"/>
</dbReference>
<gene>
    <name evidence="2" type="ORF">I303_106442</name>
</gene>
<evidence type="ECO:0000313" key="2">
    <source>
        <dbReference type="EMBL" id="WWC63837.1"/>
    </source>
</evidence>
<dbReference type="EMBL" id="CP144537">
    <property type="protein sequence ID" value="WWC63837.1"/>
    <property type="molecule type" value="Genomic_DNA"/>
</dbReference>
<dbReference type="Proteomes" id="UP000078595">
    <property type="component" value="Chromosome 8"/>
</dbReference>
<proteinExistence type="predicted"/>